<comment type="catalytic activity">
    <reaction evidence="1">
        <text>[protein]-peptidylproline (omega=180) = [protein]-peptidylproline (omega=0)</text>
        <dbReference type="Rhea" id="RHEA:16237"/>
        <dbReference type="Rhea" id="RHEA-COMP:10747"/>
        <dbReference type="Rhea" id="RHEA-COMP:10748"/>
        <dbReference type="ChEBI" id="CHEBI:83833"/>
        <dbReference type="ChEBI" id="CHEBI:83834"/>
        <dbReference type="EC" id="5.2.1.8"/>
    </reaction>
</comment>
<evidence type="ECO:0000256" key="2">
    <source>
        <dbReference type="ARBA" id="ARBA00006577"/>
    </source>
</evidence>
<dbReference type="Gene3D" id="3.30.70.2210">
    <property type="match status" value="1"/>
</dbReference>
<feature type="compositionally biased region" description="Basic and acidic residues" evidence="6">
    <location>
        <begin position="211"/>
        <end position="221"/>
    </location>
</feature>
<feature type="domain" description="FKBP26 IF" evidence="7">
    <location>
        <begin position="54"/>
        <end position="92"/>
    </location>
</feature>
<evidence type="ECO:0000256" key="6">
    <source>
        <dbReference type="SAM" id="MobiDB-lite"/>
    </source>
</evidence>
<organism evidence="8">
    <name type="scientific">mine drainage metagenome</name>
    <dbReference type="NCBI Taxonomy" id="410659"/>
    <lineage>
        <taxon>unclassified sequences</taxon>
        <taxon>metagenomes</taxon>
        <taxon>ecological metagenomes</taxon>
    </lineage>
</organism>
<dbReference type="InterPro" id="IPR046357">
    <property type="entry name" value="PPIase_dom_sf"/>
</dbReference>
<feature type="non-terminal residue" evidence="8">
    <location>
        <position position="221"/>
    </location>
</feature>
<dbReference type="SUPFAM" id="SSF54534">
    <property type="entry name" value="FKBP-like"/>
    <property type="match status" value="1"/>
</dbReference>
<evidence type="ECO:0000256" key="4">
    <source>
        <dbReference type="ARBA" id="ARBA00023110"/>
    </source>
</evidence>
<dbReference type="Pfam" id="PF22199">
    <property type="entry name" value="FKBP26_IF"/>
    <property type="match status" value="1"/>
</dbReference>
<dbReference type="Gene3D" id="3.10.50.40">
    <property type="match status" value="1"/>
</dbReference>
<evidence type="ECO:0000256" key="1">
    <source>
        <dbReference type="ARBA" id="ARBA00000971"/>
    </source>
</evidence>
<reference evidence="8" key="2">
    <citation type="journal article" date="2014" name="ISME J.">
        <title>Microbial stratification in low pH oxic and suboxic macroscopic growths along an acid mine drainage.</title>
        <authorList>
            <person name="Mendez-Garcia C."/>
            <person name="Mesa V."/>
            <person name="Sprenger R.R."/>
            <person name="Richter M."/>
            <person name="Diez M.S."/>
            <person name="Solano J."/>
            <person name="Bargiela R."/>
            <person name="Golyshina O.V."/>
            <person name="Manteca A."/>
            <person name="Ramos J.L."/>
            <person name="Gallego J.R."/>
            <person name="Llorente I."/>
            <person name="Martins Dos Santos V.A."/>
            <person name="Jensen O.N."/>
            <person name="Pelaez A.I."/>
            <person name="Sanchez J."/>
            <person name="Ferrer M."/>
        </authorList>
    </citation>
    <scope>NUCLEOTIDE SEQUENCE</scope>
</reference>
<dbReference type="EMBL" id="AUZY01006349">
    <property type="protein sequence ID" value="EQD54672.1"/>
    <property type="molecule type" value="Genomic_DNA"/>
</dbReference>
<dbReference type="EC" id="5.2.1.8" evidence="3"/>
<reference evidence="8" key="1">
    <citation type="submission" date="2013-08" db="EMBL/GenBank/DDBJ databases">
        <authorList>
            <person name="Mendez C."/>
            <person name="Richter M."/>
            <person name="Ferrer M."/>
            <person name="Sanchez J."/>
        </authorList>
    </citation>
    <scope>NUCLEOTIDE SEQUENCE</scope>
</reference>
<evidence type="ECO:0000256" key="3">
    <source>
        <dbReference type="ARBA" id="ARBA00013194"/>
    </source>
</evidence>
<feature type="region of interest" description="Disordered" evidence="6">
    <location>
        <begin position="183"/>
        <end position="221"/>
    </location>
</feature>
<comment type="caution">
    <text evidence="8">The sequence shown here is derived from an EMBL/GenBank/DDBJ whole genome shotgun (WGS) entry which is preliminary data.</text>
</comment>
<evidence type="ECO:0000313" key="8">
    <source>
        <dbReference type="EMBL" id="EQD54672.1"/>
    </source>
</evidence>
<name>T1ACA1_9ZZZZ</name>
<keyword evidence="4" id="KW-0697">Rotamase</keyword>
<accession>T1ACA1</accession>
<gene>
    <name evidence="8" type="ORF">B1B_09571</name>
</gene>
<dbReference type="PANTHER" id="PTHR47861:SF2">
    <property type="entry name" value="LONG-TYPE PEPTIDYL-PROLYL CIS-TRANS ISOMERASE"/>
    <property type="match status" value="1"/>
</dbReference>
<feature type="compositionally biased region" description="Low complexity" evidence="6">
    <location>
        <begin position="183"/>
        <end position="210"/>
    </location>
</feature>
<proteinExistence type="inferred from homology"/>
<dbReference type="PANTHER" id="PTHR47861">
    <property type="entry name" value="FKBP-TYPE PEPTIDYL-PROLYL CIS-TRANS ISOMERASE SLYD"/>
    <property type="match status" value="1"/>
</dbReference>
<dbReference type="GO" id="GO:0003755">
    <property type="term" value="F:peptidyl-prolyl cis-trans isomerase activity"/>
    <property type="evidence" value="ECO:0007669"/>
    <property type="project" value="UniProtKB-KW"/>
</dbReference>
<protein>
    <recommendedName>
        <fullName evidence="3">peptidylprolyl isomerase</fullName>
        <ecNumber evidence="3">5.2.1.8</ecNumber>
    </recommendedName>
</protein>
<evidence type="ECO:0000259" key="7">
    <source>
        <dbReference type="Pfam" id="PF22199"/>
    </source>
</evidence>
<comment type="similarity">
    <text evidence="2">Belongs to the FKBP-type PPIase family.</text>
</comment>
<keyword evidence="5 8" id="KW-0413">Isomerase</keyword>
<evidence type="ECO:0000256" key="5">
    <source>
        <dbReference type="ARBA" id="ARBA00023235"/>
    </source>
</evidence>
<sequence length="221" mass="24148">MASISRRAVEKASVAAKIGETIEKEFAPADAFGERDPKLIELFSMHQISRLPEMRREDAHLDIGTILTIDGRRGRVVSLTQARVRVDFNPPYAGRTLRGKFRVVERIAAPAEQIRALVELQYGRAAEFQVEVQGHVVTLQVPDRTKFDLNWFAAKPRVIDRIRAQVHPTVIRVVEEYVTPAEPAAPAAVPKEPAAAPADTAPAATTGAEPHAAEPKPAKGG</sequence>
<dbReference type="AlphaFoldDB" id="T1ACA1"/>
<dbReference type="InterPro" id="IPR054016">
    <property type="entry name" value="FKBP26_IF"/>
</dbReference>